<name>A0AA35Y4W8_9PROT</name>
<feature type="compositionally biased region" description="Basic and acidic residues" evidence="1">
    <location>
        <begin position="153"/>
        <end position="163"/>
    </location>
</feature>
<dbReference type="CDD" id="cd00060">
    <property type="entry name" value="FHA"/>
    <property type="match status" value="1"/>
</dbReference>
<dbReference type="PROSITE" id="PS50006">
    <property type="entry name" value="FHA_DOMAIN"/>
    <property type="match status" value="1"/>
</dbReference>
<dbReference type="InterPro" id="IPR008984">
    <property type="entry name" value="SMAD_FHA_dom_sf"/>
</dbReference>
<dbReference type="InterPro" id="IPR046883">
    <property type="entry name" value="T6SS_FHA_C"/>
</dbReference>
<dbReference type="Pfam" id="PF00498">
    <property type="entry name" value="FHA"/>
    <property type="match status" value="1"/>
</dbReference>
<evidence type="ECO:0000313" key="3">
    <source>
        <dbReference type="EMBL" id="CAI9121500.1"/>
    </source>
</evidence>
<gene>
    <name evidence="3" type="ORF">LMG32879_002347</name>
</gene>
<organism evidence="3 4">
    <name type="scientific">Brytella acorum</name>
    <dbReference type="NCBI Taxonomy" id="2959299"/>
    <lineage>
        <taxon>Bacteria</taxon>
        <taxon>Pseudomonadati</taxon>
        <taxon>Pseudomonadota</taxon>
        <taxon>Alphaproteobacteria</taxon>
        <taxon>Acetobacterales</taxon>
        <taxon>Acetobacteraceae</taxon>
        <taxon>Brytella</taxon>
    </lineage>
</organism>
<dbReference type="RefSeq" id="WP_289843661.1">
    <property type="nucleotide sequence ID" value="NZ_CATKSH010000016.1"/>
</dbReference>
<proteinExistence type="predicted"/>
<reference evidence="3" key="1">
    <citation type="submission" date="2023-03" db="EMBL/GenBank/DDBJ databases">
        <authorList>
            <person name="Cleenwerck I."/>
        </authorList>
    </citation>
    <scope>NUCLEOTIDE SEQUENCE</scope>
    <source>
        <strain evidence="3">LMG 32879</strain>
    </source>
</reference>
<evidence type="ECO:0000256" key="1">
    <source>
        <dbReference type="SAM" id="MobiDB-lite"/>
    </source>
</evidence>
<evidence type="ECO:0000313" key="4">
    <source>
        <dbReference type="Proteomes" id="UP001176960"/>
    </source>
</evidence>
<dbReference type="SMART" id="SM00240">
    <property type="entry name" value="FHA"/>
    <property type="match status" value="1"/>
</dbReference>
<dbReference type="Pfam" id="PF20232">
    <property type="entry name" value="T6SS_FHA_C"/>
    <property type="match status" value="1"/>
</dbReference>
<dbReference type="Proteomes" id="UP001176960">
    <property type="component" value="Unassembled WGS sequence"/>
</dbReference>
<accession>A0AA35Y4W8</accession>
<dbReference type="Gene3D" id="2.60.200.20">
    <property type="match status" value="1"/>
</dbReference>
<keyword evidence="4" id="KW-1185">Reference proteome</keyword>
<feature type="compositionally biased region" description="Low complexity" evidence="1">
    <location>
        <begin position="137"/>
        <end position="147"/>
    </location>
</feature>
<comment type="caution">
    <text evidence="3">The sequence shown here is derived from an EMBL/GenBank/DDBJ whole genome shotgun (WGS) entry which is preliminary data.</text>
</comment>
<dbReference type="SUPFAM" id="SSF49879">
    <property type="entry name" value="SMAD/FHA domain"/>
    <property type="match status" value="1"/>
</dbReference>
<sequence>MTSLILSLIEAPTGIPLETRCIDADHYSLGRDPGNDWILADPYRRISRHHCLISRQGDGWVLSDLSRNGVLHESDHGAIAGAERSLRLISGDRLRVGDYEISVTVQDDESSFRIMPLPDFVAALRQNIRSQPPAPPAATRSSSRRTPTQPPLRRREAMPVEAPQRDDPLLALLGLGGGSLSPGRRSVALFRLGAALDAALRGMRRLMAGGRGDAAAPVSPLLQKTCGKHEALGWIAGTAGLPEGGPVLSAERLVGDAFDDIECHQICLDRAYRRCMRDIMNALDPDLEEEGGDVEAGAKPRRRSLSTIRQRHRLIRAQLEDGFEQALARAYRQEMEELKAERRFSGSHQARPLRPE</sequence>
<dbReference type="AlphaFoldDB" id="A0AA35Y4W8"/>
<feature type="region of interest" description="Disordered" evidence="1">
    <location>
        <begin position="130"/>
        <end position="163"/>
    </location>
</feature>
<protein>
    <submittedName>
        <fullName evidence="3">FHA domain-containing protein</fullName>
    </submittedName>
</protein>
<dbReference type="InterPro" id="IPR000253">
    <property type="entry name" value="FHA_dom"/>
</dbReference>
<evidence type="ECO:0000259" key="2">
    <source>
        <dbReference type="PROSITE" id="PS50006"/>
    </source>
</evidence>
<feature type="domain" description="FHA" evidence="2">
    <location>
        <begin position="27"/>
        <end position="71"/>
    </location>
</feature>
<dbReference type="EMBL" id="CATKSH010000016">
    <property type="protein sequence ID" value="CAI9121500.1"/>
    <property type="molecule type" value="Genomic_DNA"/>
</dbReference>